<dbReference type="SUPFAM" id="SSF48726">
    <property type="entry name" value="Immunoglobulin"/>
    <property type="match status" value="1"/>
</dbReference>
<dbReference type="InterPro" id="IPR007110">
    <property type="entry name" value="Ig-like_dom"/>
</dbReference>
<dbReference type="Pfam" id="PF13585">
    <property type="entry name" value="CHU_C"/>
    <property type="match status" value="1"/>
</dbReference>
<evidence type="ECO:0000313" key="4">
    <source>
        <dbReference type="Proteomes" id="UP000625735"/>
    </source>
</evidence>
<dbReference type="Proteomes" id="UP000625735">
    <property type="component" value="Unassembled WGS sequence"/>
</dbReference>
<dbReference type="InterPro" id="IPR013783">
    <property type="entry name" value="Ig-like_fold"/>
</dbReference>
<feature type="signal peptide" evidence="1">
    <location>
        <begin position="1"/>
        <end position="23"/>
    </location>
</feature>
<dbReference type="RefSeq" id="WP_188361511.1">
    <property type="nucleotide sequence ID" value="NZ_BMFG01000003.1"/>
</dbReference>
<name>A0A916XYS6_9FLAO</name>
<feature type="chain" id="PRO_5037264018" description="Ig-like domain-containing protein" evidence="1">
    <location>
        <begin position="24"/>
        <end position="1244"/>
    </location>
</feature>
<organism evidence="3 4">
    <name type="scientific">Flavobacterium orientale</name>
    <dbReference type="NCBI Taxonomy" id="1756020"/>
    <lineage>
        <taxon>Bacteria</taxon>
        <taxon>Pseudomonadati</taxon>
        <taxon>Bacteroidota</taxon>
        <taxon>Flavobacteriia</taxon>
        <taxon>Flavobacteriales</taxon>
        <taxon>Flavobacteriaceae</taxon>
        <taxon>Flavobacterium</taxon>
    </lineage>
</organism>
<dbReference type="InterPro" id="IPR036179">
    <property type="entry name" value="Ig-like_dom_sf"/>
</dbReference>
<proteinExistence type="predicted"/>
<keyword evidence="4" id="KW-1185">Reference proteome</keyword>
<dbReference type="AlphaFoldDB" id="A0A916XYS6"/>
<evidence type="ECO:0000256" key="1">
    <source>
        <dbReference type="SAM" id="SignalP"/>
    </source>
</evidence>
<evidence type="ECO:0000313" key="3">
    <source>
        <dbReference type="EMBL" id="GGD22409.1"/>
    </source>
</evidence>
<evidence type="ECO:0000259" key="2">
    <source>
        <dbReference type="PROSITE" id="PS50835"/>
    </source>
</evidence>
<dbReference type="EMBL" id="BMFG01000003">
    <property type="protein sequence ID" value="GGD22409.1"/>
    <property type="molecule type" value="Genomic_DNA"/>
</dbReference>
<reference evidence="3" key="1">
    <citation type="journal article" date="2014" name="Int. J. Syst. Evol. Microbiol.">
        <title>Complete genome sequence of Corynebacterium casei LMG S-19264T (=DSM 44701T), isolated from a smear-ripened cheese.</title>
        <authorList>
            <consortium name="US DOE Joint Genome Institute (JGI-PGF)"/>
            <person name="Walter F."/>
            <person name="Albersmeier A."/>
            <person name="Kalinowski J."/>
            <person name="Ruckert C."/>
        </authorList>
    </citation>
    <scope>NUCLEOTIDE SEQUENCE</scope>
    <source>
        <strain evidence="3">CGMCC 1.12506</strain>
    </source>
</reference>
<dbReference type="PROSITE" id="PS50835">
    <property type="entry name" value="IG_LIKE"/>
    <property type="match status" value="1"/>
</dbReference>
<gene>
    <name evidence="3" type="ORF">GCM10011343_10780</name>
</gene>
<reference evidence="3" key="2">
    <citation type="submission" date="2020-09" db="EMBL/GenBank/DDBJ databases">
        <authorList>
            <person name="Sun Q."/>
            <person name="Zhou Y."/>
        </authorList>
    </citation>
    <scope>NUCLEOTIDE SEQUENCE</scope>
    <source>
        <strain evidence="3">CGMCC 1.12506</strain>
    </source>
</reference>
<feature type="domain" description="Ig-like" evidence="2">
    <location>
        <begin position="123"/>
        <end position="259"/>
    </location>
</feature>
<accession>A0A916XYS6</accession>
<sequence>MYNYTPKKSYLLLTLLTTLFVNTVASQIVIGTPTLGFSQACASSGFNTYNVSFTFFPVANLQAGNTFIIEMSDPTGNFAGATTVKTLTSTTSPVNTNFQLPTNTAGEGYRLRVRSTAPVATSPSSVSFPAYYAIHNQPFSINNNSGSITVCEGSTFNLQIDSDGTPASPLFYPGLNYKWYRNFAEIIGQTGPSIPVTQSGNYYVIVDYGSCIMNSYSNIVAVNIISGFELTINTTDSSDFICEGSSKTLVSSHQDTSFNYQWYRNNVAISGANAATYNATLEGTYKLIITVGSCVFESNTFFLELIDLQVSLNTTAVEILIPGTTLQINGITNAINPTFQWKKNGVNIPGATSINYTANDAGIYSLTVTETQGCSLTTTVSVEVIFPNSFEVVIASAGDYQQCISTEILLNIVQFDAFTNNGVVSLLNNNYGYSYQWFKNNQPISGATATTLTVNQTTGNGTYHLVTTIPGIATPVTSNSIIISLGGSNPAVITQTGAYCNSTTTVTFNSNYTGTQYTYQWYRNGNPISGATSASYATNQEGNYYVIVTNGGCPLTSNTILVSSTSGTITINNPAFDIILPGEEKILTTTTSLSQPTYQWYRNNILISGATSSSYTATLDGIYKVVATQGTGCALQAEASVTLGYPDSFNLTINVAAGYQNCVSTTTSLAINSFVAQTSQGNSNVNPANPNYSYQWLFNGVAIPGATSITYPITNASQNGTYQLTVNLPNFGTISSNNVAVALAITAPVVTVQGSLCGGNSVQLISSETNAIYSYNWYKNGVIIAGANQPTYTTFETGAYHLVLSQSSCSASSNSVFIEESSITATLNVSSTEVIIPGQTRTLTVTTNAINPTFQWYRNNIIINGATASTYVASQFGTYKVVVTQSQDCVATQEAIVNLIYPDSFTVTIAPNSNYSACFSDQTVLNITSFDALTTLGTISILNNDYGYIYQWYKNGILVVSSNQNTLPITSLTENGVYELRIVIPEFNLVISNTVTITLGLPMTIEITPEFTAICENGGSTLLFSNVTDSNYVYRWYSIALDQQIGNQSQITISEAGDYYLEVEYNGCVYLSNTVTIQAIDETFITISEGDAFELFEGASVVVYATGGDSYQWFLGTEMVGVGSSYTVVQPGIYTLKAMIGNCEIVKTFVVTLKENNSFVIPNFVSINNDGRNDYWEIPEKYTNKEDVEVIIYSSAGKVLFRARNYQNNWPNENYSLVKTDPVVYYTISENDEITKKGSITIIE</sequence>
<comment type="caution">
    <text evidence="3">The sequence shown here is derived from an EMBL/GenBank/DDBJ whole genome shotgun (WGS) entry which is preliminary data.</text>
</comment>
<dbReference type="Gene3D" id="2.60.40.10">
    <property type="entry name" value="Immunoglobulins"/>
    <property type="match status" value="8"/>
</dbReference>
<keyword evidence="1" id="KW-0732">Signal</keyword>
<protein>
    <recommendedName>
        <fullName evidence="2">Ig-like domain-containing protein</fullName>
    </recommendedName>
</protein>